<dbReference type="OrthoDB" id="259808at2759"/>
<gene>
    <name evidence="1" type="ORF">LSCM1_07522</name>
</gene>
<reference evidence="2" key="1">
    <citation type="journal article" date="2021" name="Microbiol. Resour. Announc.">
        <title>LGAAP: Leishmaniinae Genome Assembly and Annotation Pipeline.</title>
        <authorList>
            <person name="Almutairi H."/>
            <person name="Urbaniak M.D."/>
            <person name="Bates M.D."/>
            <person name="Jariyapan N."/>
            <person name="Kwakye-Nuako G."/>
            <person name="Thomaz-Soccol V."/>
            <person name="Al-Salem W.S."/>
            <person name="Dillon R.J."/>
            <person name="Bates P.A."/>
            <person name="Gatherer D."/>
        </authorList>
    </citation>
    <scope>NUCLEOTIDE SEQUENCE [LARGE SCALE GENOMIC DNA]</scope>
</reference>
<protein>
    <submittedName>
        <fullName evidence="1">Uncharacterized protein</fullName>
    </submittedName>
</protein>
<dbReference type="KEGG" id="lmat:92517401"/>
<dbReference type="GeneID" id="92517401"/>
<accession>A0A836L1G2</accession>
<reference evidence="2" key="2">
    <citation type="journal article" date="2021" name="Sci. Data">
        <title>Chromosome-scale genome sequencing, assembly and annotation of six genomes from subfamily Leishmaniinae.</title>
        <authorList>
            <person name="Almutairi H."/>
            <person name="Urbaniak M.D."/>
            <person name="Bates M.D."/>
            <person name="Jariyapan N."/>
            <person name="Kwakye-Nuako G."/>
            <person name="Thomaz Soccol V."/>
            <person name="Al-Salem W.S."/>
            <person name="Dillon R.J."/>
            <person name="Bates P.A."/>
            <person name="Gatherer D."/>
        </authorList>
    </citation>
    <scope>NUCLEOTIDE SEQUENCE [LARGE SCALE GENOMIC DNA]</scope>
</reference>
<evidence type="ECO:0000313" key="2">
    <source>
        <dbReference type="Proteomes" id="UP000673552"/>
    </source>
</evidence>
<dbReference type="Proteomes" id="UP000673552">
    <property type="component" value="Unassembled WGS sequence"/>
</dbReference>
<sequence length="61" mass="6980">MNRAEAAWNQQQPLTLAYDRDAFLEAMEKYSNYVSSWSWIIGGPSSYFVVEPGHRSPEPSL</sequence>
<dbReference type="EMBL" id="JAFEUZ010000009">
    <property type="protein sequence ID" value="KAG5485438.1"/>
    <property type="molecule type" value="Genomic_DNA"/>
</dbReference>
<organism evidence="1 2">
    <name type="scientific">Leishmania martiniquensis</name>
    <dbReference type="NCBI Taxonomy" id="1580590"/>
    <lineage>
        <taxon>Eukaryota</taxon>
        <taxon>Discoba</taxon>
        <taxon>Euglenozoa</taxon>
        <taxon>Kinetoplastea</taxon>
        <taxon>Metakinetoplastina</taxon>
        <taxon>Trypanosomatida</taxon>
        <taxon>Trypanosomatidae</taxon>
        <taxon>Leishmaniinae</taxon>
        <taxon>Leishmania</taxon>
    </lineage>
</organism>
<name>A0A836L1G2_9TRYP</name>
<comment type="caution">
    <text evidence="1">The sequence shown here is derived from an EMBL/GenBank/DDBJ whole genome shotgun (WGS) entry which is preliminary data.</text>
</comment>
<dbReference type="AlphaFoldDB" id="A0A836L1G2"/>
<keyword evidence="2" id="KW-1185">Reference proteome</keyword>
<evidence type="ECO:0000313" key="1">
    <source>
        <dbReference type="EMBL" id="KAG5485438.1"/>
    </source>
</evidence>
<proteinExistence type="predicted"/>
<dbReference type="RefSeq" id="XP_067180734.1">
    <property type="nucleotide sequence ID" value="XM_067324889.1"/>
</dbReference>